<dbReference type="Proteomes" id="UP000004473">
    <property type="component" value="Unassembled WGS sequence"/>
</dbReference>
<reference evidence="1 2" key="1">
    <citation type="submission" date="2012-04" db="EMBL/GenBank/DDBJ databases">
        <authorList>
            <person name="Harkins D.M."/>
            <person name="Madupu R."/>
            <person name="Durkin A.S."/>
            <person name="Torralba M."/>
            <person name="Methe B."/>
            <person name="Sutton G.G."/>
            <person name="Nelson K.E."/>
        </authorList>
    </citation>
    <scope>NUCLEOTIDE SEQUENCE [LARGE SCALE GENOMIC DNA]</scope>
    <source>
        <strain evidence="1 2">VK64</strain>
    </source>
</reference>
<evidence type="ECO:0000313" key="1">
    <source>
        <dbReference type="EMBL" id="EIG30182.1"/>
    </source>
</evidence>
<dbReference type="PATRIC" id="fig|1095748.3.peg.304"/>
<name>I2NWH1_NEISI</name>
<comment type="caution">
    <text evidence="1">The sequence shown here is derived from an EMBL/GenBank/DDBJ whole genome shotgun (WGS) entry which is preliminary data.</text>
</comment>
<protein>
    <submittedName>
        <fullName evidence="1">Uncharacterized protein</fullName>
    </submittedName>
</protein>
<dbReference type="EMBL" id="AJMT01000015">
    <property type="protein sequence ID" value="EIG30182.1"/>
    <property type="molecule type" value="Genomic_DNA"/>
</dbReference>
<accession>I2NWH1</accession>
<gene>
    <name evidence="1" type="ORF">HMPREF1051_0304</name>
</gene>
<dbReference type="AlphaFoldDB" id="I2NWH1"/>
<dbReference type="RefSeq" id="WP_003763281.1">
    <property type="nucleotide sequence ID" value="NZ_AJMT01000015.1"/>
</dbReference>
<proteinExistence type="predicted"/>
<evidence type="ECO:0000313" key="2">
    <source>
        <dbReference type="Proteomes" id="UP000004473"/>
    </source>
</evidence>
<organism evidence="1 2">
    <name type="scientific">Neisseria sicca VK64</name>
    <dbReference type="NCBI Taxonomy" id="1095748"/>
    <lineage>
        <taxon>Bacteria</taxon>
        <taxon>Pseudomonadati</taxon>
        <taxon>Pseudomonadota</taxon>
        <taxon>Betaproteobacteria</taxon>
        <taxon>Neisseriales</taxon>
        <taxon>Neisseriaceae</taxon>
        <taxon>Neisseria</taxon>
    </lineage>
</organism>
<sequence length="65" mass="7232">MLKRGRLKLFRRPLGIESGVQAKVETNKKPTIRFVADGRFYSGLTLNRYGVASPCRTVCGFVALS</sequence>